<dbReference type="InterPro" id="IPR000757">
    <property type="entry name" value="Beta-glucanase-like"/>
</dbReference>
<feature type="chain" id="PRO_5031387125" description="GH16 domain-containing protein" evidence="11">
    <location>
        <begin position="22"/>
        <end position="635"/>
    </location>
</feature>
<evidence type="ECO:0000256" key="6">
    <source>
        <dbReference type="ARBA" id="ARBA00023136"/>
    </source>
</evidence>
<sequence>MPLPRLLAVVAAAALLRPARPKFIDRATPAENRITKSLSLAKDYALVFSDEFETDGRRFDGNSDLHWQALRKPDDAMGALHYYNDSTDEVTTLDGKLVLRANAKVAQWREWNKHRRKMEDFRRNYTTAMLTSWNRVCFTGGILELSAQLPGGAHDGGLWPAAWLLGNLARPTYPSTTEYVWPWSYDTCDAISEHEQLISACHDDPNSALRPQHALSPSLNPSTSPTKNRGDGLKRKTGRGAPEIDIFEALASWTPDSPPNMTATLTVAPGIAANRPHNGALPNATQDWYDGLEFGAGSELNKEWYGSRSGTARDKHKYWADSISGRHVLGDDEFNGQALFRVEWEPGAEGFVRWYLNSKLVFGVRADSLRNKTGALIPNEPMQIILNIAMNNFWAQPQPCDTATCGACFACLDCKNPDCQCALPPLLKNCAGLPAEMKIDFIRVFQDPGNDQHTLGCSPDYYPTEGYIAANKDLYRDWAPRRRPPLNVFFVVLYWCIFAVVCIFVCAVGGAYAFRSLCSDYDWVPGQQPKSPMRFSRQLSGRLDAFGWFQSSRDRHNSDGPYGALGRCLGFYRSESYTRYSYSHYGAVPEDDDDSPRMDSPGPHLSGTYQGARHSVADERDRYTSFADVMFRSDD</sequence>
<feature type="transmembrane region" description="Helical" evidence="10">
    <location>
        <begin position="488"/>
        <end position="514"/>
    </location>
</feature>
<evidence type="ECO:0000259" key="12">
    <source>
        <dbReference type="PROSITE" id="PS51762"/>
    </source>
</evidence>
<evidence type="ECO:0000256" key="10">
    <source>
        <dbReference type="SAM" id="Phobius"/>
    </source>
</evidence>
<dbReference type="Pfam" id="PF03935">
    <property type="entry name" value="SKN1_KRE6_Sbg1"/>
    <property type="match status" value="2"/>
</dbReference>
<proteinExistence type="inferred from homology"/>
<dbReference type="GO" id="GO:0015926">
    <property type="term" value="F:glucosidase activity"/>
    <property type="evidence" value="ECO:0007669"/>
    <property type="project" value="TreeGrafter"/>
</dbReference>
<dbReference type="EMBL" id="HBGJ01043488">
    <property type="protein sequence ID" value="CAD9268948.1"/>
    <property type="molecule type" value="Transcribed_RNA"/>
</dbReference>
<dbReference type="InterPro" id="IPR013320">
    <property type="entry name" value="ConA-like_dom_sf"/>
</dbReference>
<dbReference type="GO" id="GO:0005886">
    <property type="term" value="C:plasma membrane"/>
    <property type="evidence" value="ECO:0007669"/>
    <property type="project" value="TreeGrafter"/>
</dbReference>
<keyword evidence="7" id="KW-0325">Glycoprotein</keyword>
<comment type="subcellular location">
    <subcellularLocation>
        <location evidence="1">Membrane</location>
        <topology evidence="1">Single-pass type II membrane protein</topology>
    </subcellularLocation>
</comment>
<evidence type="ECO:0000256" key="5">
    <source>
        <dbReference type="ARBA" id="ARBA00022989"/>
    </source>
</evidence>
<protein>
    <recommendedName>
        <fullName evidence="12">GH16 domain-containing protein</fullName>
    </recommendedName>
</protein>
<dbReference type="PANTHER" id="PTHR31361">
    <property type="entry name" value="BETA-GLUCAN SYNTHESIS-ASSOCIATED PROTEIN KRE6-RELATED"/>
    <property type="match status" value="1"/>
</dbReference>
<keyword evidence="4" id="KW-0735">Signal-anchor</keyword>
<accession>A0A7S1Y0E2</accession>
<organism evidence="13">
    <name type="scientific">Phaeomonas parva</name>
    <dbReference type="NCBI Taxonomy" id="124430"/>
    <lineage>
        <taxon>Eukaryota</taxon>
        <taxon>Sar</taxon>
        <taxon>Stramenopiles</taxon>
        <taxon>Ochrophyta</taxon>
        <taxon>Pinguiophyceae</taxon>
        <taxon>Pinguiochrysidales</taxon>
        <taxon>Pinguiochrysidaceae</taxon>
        <taxon>Phaeomonas</taxon>
    </lineage>
</organism>
<dbReference type="AlphaFoldDB" id="A0A7S1Y0E2"/>
<evidence type="ECO:0000256" key="1">
    <source>
        <dbReference type="ARBA" id="ARBA00004606"/>
    </source>
</evidence>
<name>A0A7S1Y0E2_9STRA</name>
<evidence type="ECO:0000256" key="9">
    <source>
        <dbReference type="SAM" id="MobiDB-lite"/>
    </source>
</evidence>
<gene>
    <name evidence="13" type="ORF">PPAR1163_LOCUS27385</name>
</gene>
<evidence type="ECO:0000313" key="13">
    <source>
        <dbReference type="EMBL" id="CAD9268948.1"/>
    </source>
</evidence>
<keyword evidence="8" id="KW-0961">Cell wall biogenesis/degradation</keyword>
<dbReference type="GO" id="GO:0071555">
    <property type="term" value="P:cell wall organization"/>
    <property type="evidence" value="ECO:0007669"/>
    <property type="project" value="UniProtKB-KW"/>
</dbReference>
<reference evidence="13" key="1">
    <citation type="submission" date="2021-01" db="EMBL/GenBank/DDBJ databases">
        <authorList>
            <person name="Corre E."/>
            <person name="Pelletier E."/>
            <person name="Niang G."/>
            <person name="Scheremetjew M."/>
            <person name="Finn R."/>
            <person name="Kale V."/>
            <person name="Holt S."/>
            <person name="Cochrane G."/>
            <person name="Meng A."/>
            <person name="Brown T."/>
            <person name="Cohen L."/>
        </authorList>
    </citation>
    <scope>NUCLEOTIDE SEQUENCE</scope>
    <source>
        <strain evidence="13">CCMP2877</strain>
    </source>
</reference>
<dbReference type="GO" id="GO:0006078">
    <property type="term" value="P:(1-&gt;6)-beta-D-glucan biosynthetic process"/>
    <property type="evidence" value="ECO:0007669"/>
    <property type="project" value="TreeGrafter"/>
</dbReference>
<dbReference type="InterPro" id="IPR005629">
    <property type="entry name" value="Skn1/Kre6/Sbg1"/>
</dbReference>
<evidence type="ECO:0000256" key="3">
    <source>
        <dbReference type="ARBA" id="ARBA00022692"/>
    </source>
</evidence>
<evidence type="ECO:0000256" key="8">
    <source>
        <dbReference type="ARBA" id="ARBA00023316"/>
    </source>
</evidence>
<feature type="region of interest" description="Disordered" evidence="9">
    <location>
        <begin position="203"/>
        <end position="238"/>
    </location>
</feature>
<evidence type="ECO:0000256" key="2">
    <source>
        <dbReference type="ARBA" id="ARBA00010962"/>
    </source>
</evidence>
<keyword evidence="3 10" id="KW-0812">Transmembrane</keyword>
<feature type="region of interest" description="Disordered" evidence="9">
    <location>
        <begin position="588"/>
        <end position="617"/>
    </location>
</feature>
<comment type="similarity">
    <text evidence="2">Belongs to the SKN1/KRE6 family.</text>
</comment>
<keyword evidence="11" id="KW-0732">Signal</keyword>
<dbReference type="Gene3D" id="2.60.120.200">
    <property type="match status" value="1"/>
</dbReference>
<keyword evidence="6 10" id="KW-0472">Membrane</keyword>
<evidence type="ECO:0000256" key="7">
    <source>
        <dbReference type="ARBA" id="ARBA00023180"/>
    </source>
</evidence>
<dbReference type="GO" id="GO:0005789">
    <property type="term" value="C:endoplasmic reticulum membrane"/>
    <property type="evidence" value="ECO:0007669"/>
    <property type="project" value="TreeGrafter"/>
</dbReference>
<dbReference type="PROSITE" id="PS51762">
    <property type="entry name" value="GH16_2"/>
    <property type="match status" value="1"/>
</dbReference>
<dbReference type="PANTHER" id="PTHR31361:SF1">
    <property type="entry name" value="BETA-GLUCAN SYNTHESIS-ASSOCIATED PROTEIN KRE6-RELATED"/>
    <property type="match status" value="1"/>
</dbReference>
<dbReference type="SUPFAM" id="SSF49899">
    <property type="entry name" value="Concanavalin A-like lectins/glucanases"/>
    <property type="match status" value="1"/>
</dbReference>
<feature type="compositionally biased region" description="Low complexity" evidence="9">
    <location>
        <begin position="215"/>
        <end position="226"/>
    </location>
</feature>
<feature type="domain" description="GH16" evidence="12">
    <location>
        <begin position="1"/>
        <end position="450"/>
    </location>
</feature>
<keyword evidence="5 10" id="KW-1133">Transmembrane helix</keyword>
<feature type="signal peptide" evidence="11">
    <location>
        <begin position="1"/>
        <end position="21"/>
    </location>
</feature>
<evidence type="ECO:0000256" key="11">
    <source>
        <dbReference type="SAM" id="SignalP"/>
    </source>
</evidence>
<evidence type="ECO:0000256" key="4">
    <source>
        <dbReference type="ARBA" id="ARBA00022968"/>
    </source>
</evidence>